<dbReference type="PANTHER" id="PTHR30055:SF234">
    <property type="entry name" value="HTH-TYPE TRANSCRIPTIONAL REGULATOR BETI"/>
    <property type="match status" value="1"/>
</dbReference>
<dbReference type="PANTHER" id="PTHR30055">
    <property type="entry name" value="HTH-TYPE TRANSCRIPTIONAL REGULATOR RUTR"/>
    <property type="match status" value="1"/>
</dbReference>
<dbReference type="STRING" id="797299.HALLA_16145"/>
<evidence type="ECO:0000256" key="5">
    <source>
        <dbReference type="PROSITE-ProRule" id="PRU00335"/>
    </source>
</evidence>
<keyword evidence="2" id="KW-0805">Transcription regulation</keyword>
<accession>W0JS28</accession>
<sequence length="200" mass="22684">MAPEILENPSNTREEIMGATLATLLEHGYADLTIDKIGDEFAKSQSLIYHHYDGKDDLVLETLEFMLEAFRTKSIEGPVEEPRDALEEVVDQLFERSIDDDERQSMAALFELRAQATHDEAYRSHFNRSDDVFEDLIVDIVEAGIDRGVFQPCNPEGVAATLITMINGTIMRRSTSEDDEWVGDVREEIESYLEACVYAE</sequence>
<keyword evidence="4" id="KW-0804">Transcription</keyword>
<evidence type="ECO:0000259" key="6">
    <source>
        <dbReference type="PROSITE" id="PS50977"/>
    </source>
</evidence>
<gene>
    <name evidence="7" type="ORF">HALLA_16145</name>
</gene>
<dbReference type="Proteomes" id="UP000019024">
    <property type="component" value="Chromosome"/>
</dbReference>
<dbReference type="eggNOG" id="arCOG02646">
    <property type="taxonomic scope" value="Archaea"/>
</dbReference>
<dbReference type="PATRIC" id="fig|797299.3.peg.2232"/>
<dbReference type="InterPro" id="IPR036271">
    <property type="entry name" value="Tet_transcr_reg_TetR-rel_C_sf"/>
</dbReference>
<dbReference type="OrthoDB" id="135877at2157"/>
<evidence type="ECO:0000256" key="1">
    <source>
        <dbReference type="ARBA" id="ARBA00022491"/>
    </source>
</evidence>
<feature type="domain" description="HTH tetR-type" evidence="6">
    <location>
        <begin position="10"/>
        <end position="70"/>
    </location>
</feature>
<dbReference type="Pfam" id="PF00440">
    <property type="entry name" value="TetR_N"/>
    <property type="match status" value="1"/>
</dbReference>
<dbReference type="EMBL" id="CP007055">
    <property type="protein sequence ID" value="AHG00102.1"/>
    <property type="molecule type" value="Genomic_DNA"/>
</dbReference>
<evidence type="ECO:0000313" key="7">
    <source>
        <dbReference type="EMBL" id="AHG00102.1"/>
    </source>
</evidence>
<dbReference type="HOGENOM" id="CLU_069356_15_3_2"/>
<evidence type="ECO:0000256" key="4">
    <source>
        <dbReference type="ARBA" id="ARBA00023163"/>
    </source>
</evidence>
<evidence type="ECO:0000256" key="2">
    <source>
        <dbReference type="ARBA" id="ARBA00023015"/>
    </source>
</evidence>
<dbReference type="InterPro" id="IPR009057">
    <property type="entry name" value="Homeodomain-like_sf"/>
</dbReference>
<organism evidence="7 8">
    <name type="scientific">Halostagnicola larsenii XH-48</name>
    <dbReference type="NCBI Taxonomy" id="797299"/>
    <lineage>
        <taxon>Archaea</taxon>
        <taxon>Methanobacteriati</taxon>
        <taxon>Methanobacteriota</taxon>
        <taxon>Stenosarchaea group</taxon>
        <taxon>Halobacteria</taxon>
        <taxon>Halobacteriales</taxon>
        <taxon>Natrialbaceae</taxon>
        <taxon>Halostagnicola</taxon>
    </lineage>
</organism>
<evidence type="ECO:0000256" key="3">
    <source>
        <dbReference type="ARBA" id="ARBA00023125"/>
    </source>
</evidence>
<dbReference type="AlphaFoldDB" id="W0JS28"/>
<dbReference type="SUPFAM" id="SSF46689">
    <property type="entry name" value="Homeodomain-like"/>
    <property type="match status" value="1"/>
</dbReference>
<keyword evidence="8" id="KW-1185">Reference proteome</keyword>
<proteinExistence type="predicted"/>
<dbReference type="SUPFAM" id="SSF48498">
    <property type="entry name" value="Tetracyclin repressor-like, C-terminal domain"/>
    <property type="match status" value="1"/>
</dbReference>
<dbReference type="InterPro" id="IPR050109">
    <property type="entry name" value="HTH-type_TetR-like_transc_reg"/>
</dbReference>
<feature type="DNA-binding region" description="H-T-H motif" evidence="5">
    <location>
        <begin position="33"/>
        <end position="52"/>
    </location>
</feature>
<keyword evidence="1" id="KW-0678">Repressor</keyword>
<dbReference type="KEGG" id="hlr:HALLA_16145"/>
<dbReference type="PROSITE" id="PS50977">
    <property type="entry name" value="HTH_TETR_2"/>
    <property type="match status" value="1"/>
</dbReference>
<dbReference type="InterPro" id="IPR039538">
    <property type="entry name" value="BetI_C"/>
</dbReference>
<dbReference type="GO" id="GO:0003700">
    <property type="term" value="F:DNA-binding transcription factor activity"/>
    <property type="evidence" value="ECO:0007669"/>
    <property type="project" value="TreeGrafter"/>
</dbReference>
<dbReference type="GO" id="GO:0000976">
    <property type="term" value="F:transcription cis-regulatory region binding"/>
    <property type="evidence" value="ECO:0007669"/>
    <property type="project" value="TreeGrafter"/>
</dbReference>
<keyword evidence="3 5" id="KW-0238">DNA-binding</keyword>
<evidence type="ECO:0000313" key="8">
    <source>
        <dbReference type="Proteomes" id="UP000019024"/>
    </source>
</evidence>
<reference evidence="7 8" key="1">
    <citation type="submission" date="2014-01" db="EMBL/GenBank/DDBJ databases">
        <authorList>
            <consortium name="DOE Joint Genome Institute"/>
            <person name="Anderson I."/>
            <person name="Huntemann M."/>
            <person name="Han J."/>
            <person name="Chen A."/>
            <person name="Kyrpides N."/>
            <person name="Mavromatis K."/>
            <person name="Markowitz V."/>
            <person name="Palaniappan K."/>
            <person name="Ivanova N."/>
            <person name="Schaumberg A."/>
            <person name="Pati A."/>
            <person name="Liolios K."/>
            <person name="Nordberg H.P."/>
            <person name="Cantor M.N."/>
            <person name="Hua S.X."/>
            <person name="Woyke T."/>
        </authorList>
    </citation>
    <scope>NUCLEOTIDE SEQUENCE [LARGE SCALE GENOMIC DNA]</scope>
    <source>
        <strain evidence="7 8">XH-48</strain>
    </source>
</reference>
<name>W0JS28_9EURY</name>
<protein>
    <submittedName>
        <fullName evidence="7">TetR family transcriptional regulator</fullName>
    </submittedName>
</protein>
<dbReference type="InterPro" id="IPR001647">
    <property type="entry name" value="HTH_TetR"/>
</dbReference>
<dbReference type="Gene3D" id="1.10.357.10">
    <property type="entry name" value="Tetracycline Repressor, domain 2"/>
    <property type="match status" value="1"/>
</dbReference>
<dbReference type="Pfam" id="PF13977">
    <property type="entry name" value="TetR_C_6"/>
    <property type="match status" value="1"/>
</dbReference>